<dbReference type="InterPro" id="IPR000015">
    <property type="entry name" value="Fimb_usher"/>
</dbReference>
<dbReference type="Pfam" id="PF00577">
    <property type="entry name" value="Usher"/>
    <property type="match status" value="1"/>
</dbReference>
<feature type="chain" id="PRO_5001983287" evidence="1">
    <location>
        <begin position="32"/>
        <end position="801"/>
    </location>
</feature>
<dbReference type="GO" id="GO:0015473">
    <property type="term" value="F:fimbrial usher porin activity"/>
    <property type="evidence" value="ECO:0007669"/>
    <property type="project" value="InterPro"/>
</dbReference>
<evidence type="ECO:0000256" key="1">
    <source>
        <dbReference type="SAM" id="SignalP"/>
    </source>
</evidence>
<reference evidence="4" key="1">
    <citation type="journal article" date="2014" name="Soil Biol. Biochem.">
        <title>Structure and function of bacterial communities in ageing soils: Insights from the Mendocino ecological staircase.</title>
        <authorList>
            <person name="Uroz S."/>
            <person name="Tech J.J."/>
            <person name="Sawaya N.A."/>
            <person name="Frey-Klett P."/>
            <person name="Leveau J.H.J."/>
        </authorList>
    </citation>
    <scope>NUCLEOTIDE SEQUENCE [LARGE SCALE GENOMIC DNA]</scope>
    <source>
        <strain evidence="4">Cal35</strain>
    </source>
</reference>
<gene>
    <name evidence="3" type="ORF">LT85_2204</name>
</gene>
<evidence type="ECO:0000313" key="4">
    <source>
        <dbReference type="Proteomes" id="UP000030302"/>
    </source>
</evidence>
<dbReference type="AlphaFoldDB" id="A0A0A1FEV1"/>
<protein>
    <submittedName>
        <fullName evidence="3">Sigma-fimbriae usher protein</fullName>
    </submittedName>
</protein>
<dbReference type="InterPro" id="IPR025949">
    <property type="entry name" value="PapC-like_C"/>
</dbReference>
<dbReference type="InterPro" id="IPR043142">
    <property type="entry name" value="PapC-like_C_sf"/>
</dbReference>
<dbReference type="EMBL" id="CP009962">
    <property type="protein sequence ID" value="AIY41362.1"/>
    <property type="molecule type" value="Genomic_DNA"/>
</dbReference>
<dbReference type="Proteomes" id="UP000030302">
    <property type="component" value="Chromosome"/>
</dbReference>
<dbReference type="STRING" id="279058.LT85_2204"/>
<dbReference type="PANTHER" id="PTHR30451:SF5">
    <property type="entry name" value="SLR0019 PROTEIN"/>
    <property type="match status" value="1"/>
</dbReference>
<dbReference type="PANTHER" id="PTHR30451">
    <property type="entry name" value="OUTER MEMBRANE USHER PROTEIN"/>
    <property type="match status" value="1"/>
</dbReference>
<dbReference type="InterPro" id="IPR042186">
    <property type="entry name" value="FimD_plug_dom"/>
</dbReference>
<dbReference type="Gene3D" id="2.60.40.2610">
    <property type="entry name" value="Outer membrane usher protein FimD, plug domain"/>
    <property type="match status" value="1"/>
</dbReference>
<name>A0A0A1FEV1_9BURK</name>
<dbReference type="KEGG" id="care:LT85_2204"/>
<keyword evidence="1" id="KW-0732">Signal</keyword>
<dbReference type="HOGENOM" id="CLU_009120_6_0_4"/>
<dbReference type="Pfam" id="PF13953">
    <property type="entry name" value="PapC_C"/>
    <property type="match status" value="1"/>
</dbReference>
<evidence type="ECO:0000313" key="3">
    <source>
        <dbReference type="EMBL" id="AIY41362.1"/>
    </source>
</evidence>
<dbReference type="OrthoDB" id="8587at2"/>
<feature type="domain" description="PapC-like C-terminal" evidence="2">
    <location>
        <begin position="722"/>
        <end position="780"/>
    </location>
</feature>
<evidence type="ECO:0000259" key="2">
    <source>
        <dbReference type="Pfam" id="PF13953"/>
    </source>
</evidence>
<proteinExistence type="predicted"/>
<dbReference type="Gene3D" id="2.60.40.3110">
    <property type="match status" value="1"/>
</dbReference>
<dbReference type="RefSeq" id="WP_038488505.1">
    <property type="nucleotide sequence ID" value="NZ_CP009962.1"/>
</dbReference>
<organism evidence="3 4">
    <name type="scientific">Collimonas arenae</name>
    <dbReference type="NCBI Taxonomy" id="279058"/>
    <lineage>
        <taxon>Bacteria</taxon>
        <taxon>Pseudomonadati</taxon>
        <taxon>Pseudomonadota</taxon>
        <taxon>Betaproteobacteria</taxon>
        <taxon>Burkholderiales</taxon>
        <taxon>Oxalobacteraceae</taxon>
        <taxon>Collimonas</taxon>
    </lineage>
</organism>
<accession>A0A0A1FEV1</accession>
<dbReference type="GO" id="GO:0009279">
    <property type="term" value="C:cell outer membrane"/>
    <property type="evidence" value="ECO:0007669"/>
    <property type="project" value="TreeGrafter"/>
</dbReference>
<dbReference type="GO" id="GO:0009297">
    <property type="term" value="P:pilus assembly"/>
    <property type="evidence" value="ECO:0007669"/>
    <property type="project" value="InterPro"/>
</dbReference>
<keyword evidence="4" id="KW-1185">Reference proteome</keyword>
<feature type="signal peptide" evidence="1">
    <location>
        <begin position="1"/>
        <end position="31"/>
    </location>
</feature>
<dbReference type="Gene3D" id="2.60.40.2070">
    <property type="match status" value="1"/>
</dbReference>
<sequence length="801" mass="85039">MVRRARNIFRWPTALAELILLQSLLVSGSYAADTATADQVAHTKLISVNSDSVVRLGGTDLYLEVTLNGADGGLVHFGYLNGELWASTETLRQIGFVLPANTPDPVRLGGMQGVEVNYEASRQAVTINAPLQILKLDTTVLNAPENNRPRATASPGVLLNYNIYGTGGQNGSSSVSAFTEIRAFNDSGVLSSTALSQATRSAGDHWQNRSVRLDTSWSTSFPDSRLTLRIGDTLTDALSWSRATRIAGVQLGTNFALQPYLITAPLPSFIGSATLPSNVQLYVNGIQQYNGKVPAGPFQLSTIPNISGAGNAQVVLTDTLGRSTTLNFSLYDEHRLLQKGLSDWSAEFGVVRENYGLESFGYSHDPTGSGTWRYGVSNNMTMEAHAEATRGLINAGGGGALLLGSAGGVVSGSLARSDHAGQSGTLYSLGYSWRNDRFNFSGSGIRTTGDYSDVATLYGPPPPSVSAQMAAGYSTKHLGNFSLSYIHLRYPLQDATRYVNANWSKSMGQSASLSLNLNQNLDKAAERSVFLVATFSMERNVTVSSSLQHDSTGTGLVLNASQSPPSEGGLSWRAALRQGDKQNGGQGELDYLGRYGQVQAGVNAVGNTRYGYAGADGALVLMGSDVFAARHINDGFAVISTDGVAKVPVKLENNLIGTTDSRGMLLVSPLNAYQNNQISIDPMDLPADVRIDRVKALATPTDRAGTLVHFGITPIRAASVILHGAEGEPLPLGSQVTINGQSSNGAIIGFDGTVYLDTLDEHNTLIVHMPAGDCRASFDYHNESKTIPAIGPLLCHKDALP</sequence>